<reference evidence="12 13" key="1">
    <citation type="journal article" date="2004" name="Environ. Microbiol.">
        <title>Phylogeny-function analysis of (meta)genomic libraries: screening for expression of ribosomal RNA genes by large-insert library fluorescent in situ hybridization (LIL-FISH).</title>
        <authorList>
            <person name="Leveau J.H."/>
            <person name="Gerards S."/>
            <person name="de Boer W."/>
            <person name="van Veen J.A."/>
        </authorList>
    </citation>
    <scope>NUCLEOTIDE SEQUENCE [LARGE SCALE GENOMIC DNA]</scope>
    <source>
        <strain evidence="12 13">Ter331</strain>
    </source>
</reference>
<keyword evidence="13" id="KW-1185">Reference proteome</keyword>
<keyword evidence="5" id="KW-1003">Cell membrane</keyword>
<dbReference type="GO" id="GO:0005886">
    <property type="term" value="C:plasma membrane"/>
    <property type="evidence" value="ECO:0007669"/>
    <property type="project" value="UniProtKB-SubCell"/>
</dbReference>
<evidence type="ECO:0000313" key="13">
    <source>
        <dbReference type="Proteomes" id="UP000008392"/>
    </source>
</evidence>
<reference evidence="12 13" key="2">
    <citation type="journal article" date="2006" name="J. Microbiol. Methods">
        <title>Genomic flank-sequencing of plasposon insertion sites for rapid identification of functional genes.</title>
        <authorList>
            <person name="Leveau J.H."/>
            <person name="Gerards S."/>
            <person name="Fritsche K."/>
            <person name="Zondag G."/>
            <person name="van Veen J.A."/>
        </authorList>
    </citation>
    <scope>NUCLEOTIDE SEQUENCE [LARGE SCALE GENOMIC DNA]</scope>
    <source>
        <strain evidence="12 13">Ter331</strain>
    </source>
</reference>
<evidence type="ECO:0000256" key="9">
    <source>
        <dbReference type="ARBA" id="ARBA00023136"/>
    </source>
</evidence>
<dbReference type="RefSeq" id="WP_014004947.1">
    <property type="nucleotide sequence ID" value="NC_015856.1"/>
</dbReference>
<reference evidence="12 13" key="3">
    <citation type="journal article" date="2008" name="FEMS Microbiol. Ecol.">
        <title>Identification and characterization of genes underlying chitinolysis in Collimonas fungivorans Ter331.</title>
        <authorList>
            <person name="Fritsche K."/>
            <person name="de Boer W."/>
            <person name="Gerards S."/>
            <person name="van den Berg M."/>
            <person name="van Veen J.A."/>
            <person name="Leveau J.H."/>
        </authorList>
    </citation>
    <scope>NUCLEOTIDE SEQUENCE [LARGE SCALE GENOMIC DNA]</scope>
    <source>
        <strain evidence="12 13">Ter331</strain>
    </source>
</reference>
<dbReference type="GO" id="GO:0015031">
    <property type="term" value="P:protein transport"/>
    <property type="evidence" value="ECO:0007669"/>
    <property type="project" value="UniProtKB-KW"/>
</dbReference>
<comment type="similarity">
    <text evidence="2">Belongs to the FliJ family.</text>
</comment>
<dbReference type="PANTHER" id="PTHR38786">
    <property type="entry name" value="FLAGELLAR FLIJ PROTEIN"/>
    <property type="match status" value="1"/>
</dbReference>
<dbReference type="EMBL" id="CP002745">
    <property type="protein sequence ID" value="AEK60792.1"/>
    <property type="molecule type" value="Genomic_DNA"/>
</dbReference>
<keyword evidence="12" id="KW-0966">Cell projection</keyword>
<organism evidence="12 13">
    <name type="scientific">Collimonas fungivorans (strain Ter331)</name>
    <dbReference type="NCBI Taxonomy" id="1005048"/>
    <lineage>
        <taxon>Bacteria</taxon>
        <taxon>Pseudomonadati</taxon>
        <taxon>Pseudomonadota</taxon>
        <taxon>Betaproteobacteria</taxon>
        <taxon>Burkholderiales</taxon>
        <taxon>Oxalobacteraceae</taxon>
        <taxon>Collimonas</taxon>
    </lineage>
</organism>
<dbReference type="GO" id="GO:0003774">
    <property type="term" value="F:cytoskeletal motor activity"/>
    <property type="evidence" value="ECO:0007669"/>
    <property type="project" value="InterPro"/>
</dbReference>
<dbReference type="Proteomes" id="UP000008392">
    <property type="component" value="Chromosome"/>
</dbReference>
<gene>
    <name evidence="12" type="primary">fliJ</name>
    <name evidence="12" type="ordered locus">CFU_0960</name>
</gene>
<dbReference type="eggNOG" id="COG2882">
    <property type="taxonomic scope" value="Bacteria"/>
</dbReference>
<dbReference type="GO" id="GO:0006935">
    <property type="term" value="P:chemotaxis"/>
    <property type="evidence" value="ECO:0007669"/>
    <property type="project" value="UniProtKB-KW"/>
</dbReference>
<keyword evidence="10" id="KW-1006">Bacterial flagellum protein export</keyword>
<dbReference type="PIRSF" id="PIRSF019404">
    <property type="entry name" value="FliJ"/>
    <property type="match status" value="1"/>
</dbReference>
<dbReference type="PANTHER" id="PTHR38786:SF1">
    <property type="entry name" value="FLAGELLAR FLIJ PROTEIN"/>
    <property type="match status" value="1"/>
</dbReference>
<keyword evidence="4" id="KW-0813">Transport</keyword>
<name>G0AIK9_COLFT</name>
<keyword evidence="12" id="KW-0282">Flagellum</keyword>
<dbReference type="InterPro" id="IPR012823">
    <property type="entry name" value="Flagell_FliJ"/>
</dbReference>
<evidence type="ECO:0000256" key="11">
    <source>
        <dbReference type="SAM" id="MobiDB-lite"/>
    </source>
</evidence>
<reference evidence="12 13" key="5">
    <citation type="journal article" date="2011" name="ISME J.">
        <title>Dual transcriptional profiling of a bacterial/fungal confrontation: Collimonas fungivorans versus Aspergillus niger.</title>
        <authorList>
            <person name="Mela F."/>
            <person name="Fritsche K."/>
            <person name="de Boer W."/>
            <person name="van Veen J.A."/>
            <person name="de Graaff L.H."/>
            <person name="van den Berg M."/>
            <person name="Leveau J.H."/>
        </authorList>
    </citation>
    <scope>NUCLEOTIDE SEQUENCE [LARGE SCALE GENOMIC DNA]</scope>
    <source>
        <strain evidence="12 13">Ter331</strain>
    </source>
</reference>
<dbReference type="Pfam" id="PF02050">
    <property type="entry name" value="FliJ"/>
    <property type="match status" value="1"/>
</dbReference>
<dbReference type="PRINTS" id="PR01004">
    <property type="entry name" value="FLGFLIJ"/>
</dbReference>
<dbReference type="GO" id="GO:0071973">
    <property type="term" value="P:bacterial-type flagellum-dependent cell motility"/>
    <property type="evidence" value="ECO:0007669"/>
    <property type="project" value="InterPro"/>
</dbReference>
<evidence type="ECO:0000256" key="1">
    <source>
        <dbReference type="ARBA" id="ARBA00004413"/>
    </source>
</evidence>
<keyword evidence="6" id="KW-0145">Chemotaxis</keyword>
<evidence type="ECO:0000256" key="7">
    <source>
        <dbReference type="ARBA" id="ARBA00022795"/>
    </source>
</evidence>
<keyword evidence="12" id="KW-0969">Cilium</keyword>
<evidence type="ECO:0000256" key="4">
    <source>
        <dbReference type="ARBA" id="ARBA00022448"/>
    </source>
</evidence>
<evidence type="ECO:0000256" key="6">
    <source>
        <dbReference type="ARBA" id="ARBA00022500"/>
    </source>
</evidence>
<comment type="subcellular location">
    <subcellularLocation>
        <location evidence="1">Cell membrane</location>
        <topology evidence="1">Peripheral membrane protein</topology>
        <orientation evidence="1">Cytoplasmic side</orientation>
    </subcellularLocation>
</comment>
<reference evidence="13" key="6">
    <citation type="submission" date="2011-05" db="EMBL/GenBank/DDBJ databases">
        <title>Complete sequence of Collimonas fungivorans Ter331.</title>
        <authorList>
            <person name="Leveau J.H."/>
        </authorList>
    </citation>
    <scope>NUCLEOTIDE SEQUENCE [LARGE SCALE GENOMIC DNA]</scope>
    <source>
        <strain evidence="13">Ter331</strain>
    </source>
</reference>
<protein>
    <recommendedName>
        <fullName evidence="3">Flagellar FliJ protein</fullName>
    </recommendedName>
</protein>
<keyword evidence="8" id="KW-0653">Protein transport</keyword>
<dbReference type="InterPro" id="IPR052570">
    <property type="entry name" value="FliJ"/>
</dbReference>
<evidence type="ECO:0000256" key="3">
    <source>
        <dbReference type="ARBA" id="ARBA00020392"/>
    </source>
</evidence>
<dbReference type="NCBIfam" id="TIGR02473">
    <property type="entry name" value="flagell_FliJ"/>
    <property type="match status" value="1"/>
</dbReference>
<dbReference type="GO" id="GO:0009288">
    <property type="term" value="C:bacterial-type flagellum"/>
    <property type="evidence" value="ECO:0007669"/>
    <property type="project" value="InterPro"/>
</dbReference>
<accession>G0AIK9</accession>
<dbReference type="AlphaFoldDB" id="G0AIK9"/>
<dbReference type="HOGENOM" id="CLU_119965_2_0_4"/>
<dbReference type="InterPro" id="IPR018006">
    <property type="entry name" value="Flag_FliJ_proteobac"/>
</dbReference>
<feature type="region of interest" description="Disordered" evidence="11">
    <location>
        <begin position="117"/>
        <end position="151"/>
    </location>
</feature>
<evidence type="ECO:0000256" key="10">
    <source>
        <dbReference type="ARBA" id="ARBA00023225"/>
    </source>
</evidence>
<dbReference type="KEGG" id="cfu:CFU_0960"/>
<keyword evidence="7" id="KW-1005">Bacterial flagellum biogenesis</keyword>
<reference evidence="12 13" key="4">
    <citation type="journal article" date="2010" name="Environ. Microbiol.">
        <title>The bacterial genus Collimonas: mycophagy, weathering and other adaptive solutions to life in oligotrophic soil environments.</title>
        <authorList>
            <person name="Leveau J.H."/>
            <person name="Uroz S."/>
            <person name="de Boer W."/>
        </authorList>
    </citation>
    <scope>NUCLEOTIDE SEQUENCE [LARGE SCALE GENOMIC DNA]</scope>
    <source>
        <strain evidence="12 13">Ter331</strain>
    </source>
</reference>
<evidence type="ECO:0000256" key="2">
    <source>
        <dbReference type="ARBA" id="ARBA00010004"/>
    </source>
</evidence>
<dbReference type="GO" id="GO:0044781">
    <property type="term" value="P:bacterial-type flagellum organization"/>
    <property type="evidence" value="ECO:0007669"/>
    <property type="project" value="UniProtKB-KW"/>
</dbReference>
<proteinExistence type="inferred from homology"/>
<dbReference type="InterPro" id="IPR053716">
    <property type="entry name" value="Flag_assembly_chemotaxis_eff"/>
</dbReference>
<evidence type="ECO:0000313" key="12">
    <source>
        <dbReference type="EMBL" id="AEK60792.1"/>
    </source>
</evidence>
<evidence type="ECO:0000256" key="5">
    <source>
        <dbReference type="ARBA" id="ARBA00022475"/>
    </source>
</evidence>
<evidence type="ECO:0000256" key="8">
    <source>
        <dbReference type="ARBA" id="ARBA00022927"/>
    </source>
</evidence>
<sequence>MSTTLPLAMLIELAQNKTDEASRRLGQLQRAQIGAAEKLEMLIRYRQEYYDQLQSQMQDGLPSSSWRNFQHFIATLDSAIEQQRAVASQADSRLAHGRSDWQQNKRRLSSFDTLAERARQQQAQLANKREQRSSDEHAARQFRQRMLAAAE</sequence>
<dbReference type="STRING" id="1005048.CFU_0960"/>
<dbReference type="Gene3D" id="1.10.287.1700">
    <property type="match status" value="1"/>
</dbReference>
<feature type="compositionally biased region" description="Basic and acidic residues" evidence="11">
    <location>
        <begin position="127"/>
        <end position="139"/>
    </location>
</feature>
<keyword evidence="9" id="KW-0472">Membrane</keyword>